<evidence type="ECO:0000313" key="1">
    <source>
        <dbReference type="EMBL" id="GFE19348.1"/>
    </source>
</evidence>
<keyword evidence="2" id="KW-1185">Reference proteome</keyword>
<dbReference type="SUPFAM" id="SSF53822">
    <property type="entry name" value="Periplasmic binding protein-like I"/>
    <property type="match status" value="1"/>
</dbReference>
<dbReference type="EMBL" id="BLIO01000001">
    <property type="protein sequence ID" value="GFE19348.1"/>
    <property type="molecule type" value="Genomic_DNA"/>
</dbReference>
<accession>A0A640T7R7</accession>
<comment type="caution">
    <text evidence="1">The sequence shown here is derived from an EMBL/GenBank/DDBJ whole genome shotgun (WGS) entry which is preliminary data.</text>
</comment>
<evidence type="ECO:0000313" key="2">
    <source>
        <dbReference type="Proteomes" id="UP000430079"/>
    </source>
</evidence>
<dbReference type="Proteomes" id="UP000430079">
    <property type="component" value="Unassembled WGS sequence"/>
</dbReference>
<dbReference type="AlphaFoldDB" id="A0A640T7R7"/>
<proteinExistence type="predicted"/>
<dbReference type="InterPro" id="IPR028082">
    <property type="entry name" value="Peripla_BP_I"/>
</dbReference>
<gene>
    <name evidence="1" type="ORF">Sgleb_73950</name>
</gene>
<reference evidence="1 2" key="1">
    <citation type="submission" date="2019-12" db="EMBL/GenBank/DDBJ databases">
        <title>Whole genome shotgun sequence of Streptomyces hygroscopicus subsp. glebosus NBRC 13786.</title>
        <authorList>
            <person name="Ichikawa N."/>
            <person name="Kimura A."/>
            <person name="Kitahashi Y."/>
            <person name="Komaki H."/>
            <person name="Tamura T."/>
        </authorList>
    </citation>
    <scope>NUCLEOTIDE SEQUENCE [LARGE SCALE GENOMIC DNA]</scope>
    <source>
        <strain evidence="1 2">NBRC 13786</strain>
    </source>
</reference>
<protein>
    <recommendedName>
        <fullName evidence="3">Leucine-binding protein domain-containing protein</fullName>
    </recommendedName>
</protein>
<dbReference type="Gene3D" id="3.40.50.2300">
    <property type="match status" value="1"/>
</dbReference>
<organism evidence="1 2">
    <name type="scientific">Streptomyces glebosus</name>
    <dbReference type="NCBI Taxonomy" id="249580"/>
    <lineage>
        <taxon>Bacteria</taxon>
        <taxon>Bacillati</taxon>
        <taxon>Actinomycetota</taxon>
        <taxon>Actinomycetes</taxon>
        <taxon>Kitasatosporales</taxon>
        <taxon>Streptomycetaceae</taxon>
        <taxon>Streptomyces</taxon>
    </lineage>
</organism>
<sequence length="186" mass="19825">MTSPLIPPAEVAAYGSLPSPAPHTEEELAALLALLTAPRMRIATVVLGHSRDAASRSSAAVFAEAWREAGRQPVLAMVDWPEAAASWLRAAHRFTAEEPDAWVVAAAPVGWAQMSRRLRHSTDWDPARTFGFAALGDSRVPALAGPATLHGMRGATADGGTWAIDRGWVTRQLPARRSPVPPRGTL</sequence>
<dbReference type="RefSeq" id="WP_229893859.1">
    <property type="nucleotide sequence ID" value="NZ_BLIO01000001.1"/>
</dbReference>
<evidence type="ECO:0008006" key="3">
    <source>
        <dbReference type="Google" id="ProtNLM"/>
    </source>
</evidence>
<name>A0A640T7R7_9ACTN</name>